<dbReference type="Pfam" id="PF06827">
    <property type="entry name" value="zf-FPG_IleRS"/>
    <property type="match status" value="1"/>
</dbReference>
<feature type="binding site" evidence="14">
    <location>
        <position position="588"/>
    </location>
    <ligand>
        <name>L-isoleucyl-5'-AMP</name>
        <dbReference type="ChEBI" id="CHEBI:178002"/>
    </ligand>
</feature>
<dbReference type="HAMAP" id="MF_02002">
    <property type="entry name" value="Ile_tRNA_synth_type1"/>
    <property type="match status" value="1"/>
</dbReference>
<evidence type="ECO:0000256" key="9">
    <source>
        <dbReference type="ARBA" id="ARBA00022840"/>
    </source>
</evidence>
<sequence length="962" mass="107379">MFESIESNAKSEVLKTESMSNEKPGSQYKDTINLPKTAFPMKAGLPNREPQILKRWAELDAYHALQAQRASAPSYILHDGPPYANGNIHIGHSVNKILKDIIIKSRNLKGLRVPYVPGWDCHGLPIEIQVEKKYGKAGQKIDKKTFREKCREYAQRQVETQKADFIRLGVQGDWESPYLTMDFKTEANIVRSLSKIVAAGHLYHGLMPVYWCPACASALAEAEVEYQDKVSPAIDVAFQIADAADFAQRVSLDAASLSNPSVVIWTTTPWTLPANEAVSLHPELEYVLVQAGDRQLVLAADLMASALARYELGEGEVLARFSGQDLELLSLKHPFYDKQVPVILGDHVTTDAGTGAVHTAPAHGGDDFAVGKRYNIPVNNPVGSNGTFLDSTELFAGEFVFKANPHVIEVLEQHGALLKHVDYTHSYPHCWRHKTPMIYRATAQWFIGMEKQAGDKGLRYQSLQAIESVDWEPDWGQARIKTMVENRPDWCVSRQRNWGVPITIYLHKETGEMHPNTVALMEQAAQRIEQTGIQAWYDLDDTELLGDEVDSYDKVTDTLDVWFDSGVTHHSVLDARDELHTPADLYLEGSDQHRGWFQSSLLTSVAMHGKAPYKTVLTHGFTVDKHGKKMSKSLGNVMAPQEVINSLGADVLRLWIAATDYRSEMTISQEILQRTSESYRRIRNTIRYLLGNLDGFSPDEALPFDELLDLDKWAVRQAANLQHQVQAAYESYQFHQIYQRLHQFCVVDMGGFYLDILKDRLYTLGTKSSARLSAQTAMQHILEVLVRCVAPIISFTAEEVWGHMAGEREASVLFATYYTKLDQTTTDPEADARWESVIAARNEVAKQIEAVRTAGKIGSALDAKVELFAAGDIQTALHAVGDELRFVLITSGASLADLAQAPADAVQSDIADLKIRVSVLNDTKCVRCWHRRPEVGSIEAHPELCSRCVSNIDGDGESRKIA</sequence>
<evidence type="ECO:0000256" key="7">
    <source>
        <dbReference type="ARBA" id="ARBA00022741"/>
    </source>
</evidence>
<protein>
    <recommendedName>
        <fullName evidence="14">Isoleucine--tRNA ligase</fullName>
        <ecNumber evidence="14">6.1.1.5</ecNumber>
    </recommendedName>
    <alternativeName>
        <fullName evidence="14">Isoleucyl-tRNA synthetase</fullName>
        <shortName evidence="14">IleRS</shortName>
    </alternativeName>
</protein>
<dbReference type="FunFam" id="3.40.50.620:FF:000042">
    <property type="entry name" value="Isoleucine--tRNA ligase"/>
    <property type="match status" value="1"/>
</dbReference>
<evidence type="ECO:0000313" key="20">
    <source>
        <dbReference type="Proteomes" id="UP000614811"/>
    </source>
</evidence>
<dbReference type="GO" id="GO:0005829">
    <property type="term" value="C:cytosol"/>
    <property type="evidence" value="ECO:0007669"/>
    <property type="project" value="TreeGrafter"/>
</dbReference>
<evidence type="ECO:0000256" key="1">
    <source>
        <dbReference type="ARBA" id="ARBA00004496"/>
    </source>
</evidence>
<dbReference type="GO" id="GO:0000049">
    <property type="term" value="F:tRNA binding"/>
    <property type="evidence" value="ECO:0007669"/>
    <property type="project" value="InterPro"/>
</dbReference>
<dbReference type="EMBL" id="BMXA01000002">
    <property type="protein sequence ID" value="GHA07221.1"/>
    <property type="molecule type" value="Genomic_DNA"/>
</dbReference>
<reference evidence="19" key="2">
    <citation type="submission" date="2020-09" db="EMBL/GenBank/DDBJ databases">
        <authorList>
            <person name="Sun Q."/>
            <person name="Kim S."/>
        </authorList>
    </citation>
    <scope>NUCLEOTIDE SEQUENCE</scope>
    <source>
        <strain evidence="19">KCTC 12711</strain>
    </source>
</reference>
<dbReference type="NCBIfam" id="TIGR00392">
    <property type="entry name" value="ileS"/>
    <property type="match status" value="1"/>
</dbReference>
<dbReference type="Gene3D" id="1.10.730.20">
    <property type="match status" value="1"/>
</dbReference>
<evidence type="ECO:0000256" key="15">
    <source>
        <dbReference type="SAM" id="MobiDB-lite"/>
    </source>
</evidence>
<dbReference type="InterPro" id="IPR002301">
    <property type="entry name" value="Ile-tRNA-ligase"/>
</dbReference>
<dbReference type="GO" id="GO:0006428">
    <property type="term" value="P:isoleucyl-tRNA aminoacylation"/>
    <property type="evidence" value="ECO:0007669"/>
    <property type="project" value="UniProtKB-UniRule"/>
</dbReference>
<feature type="domain" description="Methionyl/Valyl/Leucyl/Isoleucyl-tRNA synthetase anticodon-binding" evidence="18">
    <location>
        <begin position="711"/>
        <end position="866"/>
    </location>
</feature>
<name>A0A918VM81_9GAMM</name>
<dbReference type="AlphaFoldDB" id="A0A918VM81"/>
<dbReference type="Pfam" id="PF00133">
    <property type="entry name" value="tRNA-synt_1"/>
    <property type="match status" value="1"/>
</dbReference>
<evidence type="ECO:0000256" key="6">
    <source>
        <dbReference type="ARBA" id="ARBA00022723"/>
    </source>
</evidence>
<feature type="domain" description="Aminoacyl-tRNA synthetase class Ia" evidence="16">
    <location>
        <begin position="51"/>
        <end position="667"/>
    </location>
</feature>
<comment type="subunit">
    <text evidence="3 14">Monomer.</text>
</comment>
<dbReference type="PANTHER" id="PTHR42765">
    <property type="entry name" value="SOLEUCYL-TRNA SYNTHETASE"/>
    <property type="match status" value="1"/>
</dbReference>
<dbReference type="GO" id="GO:0004822">
    <property type="term" value="F:isoleucine-tRNA ligase activity"/>
    <property type="evidence" value="ECO:0007669"/>
    <property type="project" value="UniProtKB-UniRule"/>
</dbReference>
<evidence type="ECO:0000256" key="12">
    <source>
        <dbReference type="ARBA" id="ARBA00025217"/>
    </source>
</evidence>
<comment type="catalytic activity">
    <reaction evidence="13 14">
        <text>tRNA(Ile) + L-isoleucine + ATP = L-isoleucyl-tRNA(Ile) + AMP + diphosphate</text>
        <dbReference type="Rhea" id="RHEA:11060"/>
        <dbReference type="Rhea" id="RHEA-COMP:9666"/>
        <dbReference type="Rhea" id="RHEA-COMP:9695"/>
        <dbReference type="ChEBI" id="CHEBI:30616"/>
        <dbReference type="ChEBI" id="CHEBI:33019"/>
        <dbReference type="ChEBI" id="CHEBI:58045"/>
        <dbReference type="ChEBI" id="CHEBI:78442"/>
        <dbReference type="ChEBI" id="CHEBI:78528"/>
        <dbReference type="ChEBI" id="CHEBI:456215"/>
        <dbReference type="EC" id="6.1.1.5"/>
    </reaction>
</comment>
<feature type="binding site" evidence="14">
    <location>
        <position position="928"/>
    </location>
    <ligand>
        <name>Zn(2+)</name>
        <dbReference type="ChEBI" id="CHEBI:29105"/>
    </ligand>
</feature>
<organism evidence="19 20">
    <name type="scientific">Arenicella chitinivorans</name>
    <dbReference type="NCBI Taxonomy" id="1329800"/>
    <lineage>
        <taxon>Bacteria</taxon>
        <taxon>Pseudomonadati</taxon>
        <taxon>Pseudomonadota</taxon>
        <taxon>Gammaproteobacteria</taxon>
        <taxon>Arenicellales</taxon>
        <taxon>Arenicellaceae</taxon>
        <taxon>Arenicella</taxon>
    </lineage>
</organism>
<keyword evidence="6 14" id="KW-0479">Metal-binding</keyword>
<dbReference type="SUPFAM" id="SSF52374">
    <property type="entry name" value="Nucleotidylyl transferase"/>
    <property type="match status" value="1"/>
</dbReference>
<evidence type="ECO:0000256" key="3">
    <source>
        <dbReference type="ARBA" id="ARBA00011245"/>
    </source>
</evidence>
<comment type="function">
    <text evidence="12 14">Catalyzes the attachment of isoleucine to tRNA(Ile). As IleRS can inadvertently accommodate and process structurally similar amino acids such as valine, to avoid such errors it has two additional distinct tRNA(Ile)-dependent editing activities. One activity is designated as 'pretransfer' editing and involves the hydrolysis of activated Val-AMP. The other activity is designated 'posttransfer' editing and involves deacylation of mischarged Val-tRNA(Ile).</text>
</comment>
<feature type="binding site" evidence="14">
    <location>
        <position position="925"/>
    </location>
    <ligand>
        <name>Zn(2+)</name>
        <dbReference type="ChEBI" id="CHEBI:29105"/>
    </ligand>
</feature>
<dbReference type="EC" id="6.1.1.5" evidence="14"/>
<dbReference type="GO" id="GO:0008270">
    <property type="term" value="F:zinc ion binding"/>
    <property type="evidence" value="ECO:0007669"/>
    <property type="project" value="UniProtKB-UniRule"/>
</dbReference>
<dbReference type="Gene3D" id="3.40.50.620">
    <property type="entry name" value="HUPs"/>
    <property type="match status" value="2"/>
</dbReference>
<reference evidence="19" key="1">
    <citation type="journal article" date="2014" name="Int. J. Syst. Evol. Microbiol.">
        <title>Complete genome sequence of Corynebacterium casei LMG S-19264T (=DSM 44701T), isolated from a smear-ripened cheese.</title>
        <authorList>
            <consortium name="US DOE Joint Genome Institute (JGI-PGF)"/>
            <person name="Walter F."/>
            <person name="Albersmeier A."/>
            <person name="Kalinowski J."/>
            <person name="Ruckert C."/>
        </authorList>
    </citation>
    <scope>NUCLEOTIDE SEQUENCE</scope>
    <source>
        <strain evidence="19">KCTC 12711</strain>
    </source>
</reference>
<evidence type="ECO:0000256" key="5">
    <source>
        <dbReference type="ARBA" id="ARBA00022598"/>
    </source>
</evidence>
<accession>A0A918VM81</accession>
<keyword evidence="10 14" id="KW-0648">Protein biosynthesis</keyword>
<evidence type="ECO:0000259" key="16">
    <source>
        <dbReference type="Pfam" id="PF00133"/>
    </source>
</evidence>
<feature type="short sequence motif" description="'HIGH' region" evidence="14">
    <location>
        <begin position="82"/>
        <end position="92"/>
    </location>
</feature>
<feature type="binding site" evidence="14">
    <location>
        <position position="632"/>
    </location>
    <ligand>
        <name>ATP</name>
        <dbReference type="ChEBI" id="CHEBI:30616"/>
    </ligand>
</feature>
<comment type="domain">
    <text evidence="14">IleRS has two distinct active sites: one for aminoacylation and one for editing. The misactivated valine is translocated from the active site to the editing site, which sterically excludes the correctly activated isoleucine. The single editing site contains two valyl binding pockets, one specific for each substrate (Val-AMP or Val-tRNA(Ile)).</text>
</comment>
<dbReference type="InterPro" id="IPR002300">
    <property type="entry name" value="aa-tRNA-synth_Ia"/>
</dbReference>
<evidence type="ECO:0000259" key="18">
    <source>
        <dbReference type="Pfam" id="PF08264"/>
    </source>
</evidence>
<dbReference type="GO" id="GO:0002161">
    <property type="term" value="F:aminoacyl-tRNA deacylase activity"/>
    <property type="evidence" value="ECO:0007669"/>
    <property type="project" value="InterPro"/>
</dbReference>
<evidence type="ECO:0000256" key="8">
    <source>
        <dbReference type="ARBA" id="ARBA00022833"/>
    </source>
</evidence>
<feature type="compositionally biased region" description="Polar residues" evidence="15">
    <location>
        <begin position="1"/>
        <end position="10"/>
    </location>
</feature>
<feature type="domain" description="Zinc finger FPG/IleRS-type" evidence="17">
    <location>
        <begin position="924"/>
        <end position="951"/>
    </location>
</feature>
<comment type="cofactor">
    <cofactor evidence="14">
        <name>Zn(2+)</name>
        <dbReference type="ChEBI" id="CHEBI:29105"/>
    </cofactor>
    <text evidence="14">Binds 1 zinc ion per subunit.</text>
</comment>
<keyword evidence="7 14" id="KW-0547">Nucleotide-binding</keyword>
<keyword evidence="20" id="KW-1185">Reference proteome</keyword>
<feature type="binding site" evidence="14">
    <location>
        <position position="945"/>
    </location>
    <ligand>
        <name>Zn(2+)</name>
        <dbReference type="ChEBI" id="CHEBI:29105"/>
    </ligand>
</feature>
<evidence type="ECO:0000256" key="4">
    <source>
        <dbReference type="ARBA" id="ARBA00022490"/>
    </source>
</evidence>
<dbReference type="InterPro" id="IPR009008">
    <property type="entry name" value="Val/Leu/Ile-tRNA-synth_edit"/>
</dbReference>
<dbReference type="PROSITE" id="PS00178">
    <property type="entry name" value="AA_TRNA_LIGASE_I"/>
    <property type="match status" value="1"/>
</dbReference>
<dbReference type="InterPro" id="IPR013155">
    <property type="entry name" value="M/V/L/I-tRNA-synth_anticd-bd"/>
</dbReference>
<dbReference type="InterPro" id="IPR014729">
    <property type="entry name" value="Rossmann-like_a/b/a_fold"/>
</dbReference>
<evidence type="ECO:0000256" key="10">
    <source>
        <dbReference type="ARBA" id="ARBA00022917"/>
    </source>
</evidence>
<evidence type="ECO:0000256" key="14">
    <source>
        <dbReference type="HAMAP-Rule" id="MF_02002"/>
    </source>
</evidence>
<proteinExistence type="inferred from homology"/>
<evidence type="ECO:0000256" key="11">
    <source>
        <dbReference type="ARBA" id="ARBA00023146"/>
    </source>
</evidence>
<dbReference type="Gene3D" id="3.90.740.10">
    <property type="entry name" value="Valyl/Leucyl/Isoleucyl-tRNA synthetase, editing domain"/>
    <property type="match status" value="1"/>
</dbReference>
<dbReference type="SUPFAM" id="SSF47323">
    <property type="entry name" value="Anticodon-binding domain of a subclass of class I aminoacyl-tRNA synthetases"/>
    <property type="match status" value="1"/>
</dbReference>
<gene>
    <name evidence="14 19" type="primary">ileS</name>
    <name evidence="19" type="ORF">GCM10008090_16280</name>
</gene>
<dbReference type="InterPro" id="IPR050081">
    <property type="entry name" value="Ile-tRNA_ligase"/>
</dbReference>
<dbReference type="InterPro" id="IPR033708">
    <property type="entry name" value="Anticodon_Ile_BEm"/>
</dbReference>
<evidence type="ECO:0000259" key="17">
    <source>
        <dbReference type="Pfam" id="PF06827"/>
    </source>
</evidence>
<dbReference type="CDD" id="cd07960">
    <property type="entry name" value="Anticodon_Ia_Ile_BEm"/>
    <property type="match status" value="1"/>
</dbReference>
<dbReference type="InterPro" id="IPR009080">
    <property type="entry name" value="tRNAsynth_Ia_anticodon-bd"/>
</dbReference>
<feature type="binding site" evidence="14">
    <location>
        <position position="948"/>
    </location>
    <ligand>
        <name>Zn(2+)</name>
        <dbReference type="ChEBI" id="CHEBI:29105"/>
    </ligand>
</feature>
<keyword evidence="4 14" id="KW-0963">Cytoplasm</keyword>
<keyword evidence="9 14" id="KW-0067">ATP-binding</keyword>
<dbReference type="Proteomes" id="UP000614811">
    <property type="component" value="Unassembled WGS sequence"/>
</dbReference>
<dbReference type="PANTHER" id="PTHR42765:SF1">
    <property type="entry name" value="ISOLEUCINE--TRNA LIGASE, MITOCHONDRIAL"/>
    <property type="match status" value="1"/>
</dbReference>
<dbReference type="InterPro" id="IPR010663">
    <property type="entry name" value="Znf_FPG/IleRS"/>
</dbReference>
<comment type="caution">
    <text evidence="19">The sequence shown here is derived from an EMBL/GenBank/DDBJ whole genome shotgun (WGS) entry which is preliminary data.</text>
</comment>
<comment type="subcellular location">
    <subcellularLocation>
        <location evidence="1 14">Cytoplasm</location>
    </subcellularLocation>
</comment>
<feature type="short sequence motif" description="'KMSKS' region" evidence="14">
    <location>
        <begin position="629"/>
        <end position="633"/>
    </location>
</feature>
<dbReference type="InterPro" id="IPR023585">
    <property type="entry name" value="Ile-tRNA-ligase_type1"/>
</dbReference>
<comment type="similarity">
    <text evidence="2 14">Belongs to the class-I aminoacyl-tRNA synthetase family. IleS type 1 subfamily.</text>
</comment>
<dbReference type="Pfam" id="PF08264">
    <property type="entry name" value="Anticodon_1"/>
    <property type="match status" value="1"/>
</dbReference>
<dbReference type="GO" id="GO:0005524">
    <property type="term" value="F:ATP binding"/>
    <property type="evidence" value="ECO:0007669"/>
    <property type="project" value="UniProtKB-UniRule"/>
</dbReference>
<evidence type="ECO:0000256" key="2">
    <source>
        <dbReference type="ARBA" id="ARBA00006887"/>
    </source>
</evidence>
<dbReference type="InterPro" id="IPR001412">
    <property type="entry name" value="aa-tRNA-synth_I_CS"/>
</dbReference>
<dbReference type="SUPFAM" id="SSF50677">
    <property type="entry name" value="ValRS/IleRS/LeuRS editing domain"/>
    <property type="match status" value="1"/>
</dbReference>
<evidence type="ECO:0000313" key="19">
    <source>
        <dbReference type="EMBL" id="GHA07221.1"/>
    </source>
</evidence>
<keyword evidence="8 14" id="KW-0862">Zinc</keyword>
<keyword evidence="5 14" id="KW-0436">Ligase</keyword>
<feature type="region of interest" description="Disordered" evidence="15">
    <location>
        <begin position="1"/>
        <end position="32"/>
    </location>
</feature>
<dbReference type="PRINTS" id="PR00984">
    <property type="entry name" value="TRNASYNTHILE"/>
</dbReference>
<feature type="compositionally biased region" description="Polar residues" evidence="15">
    <location>
        <begin position="17"/>
        <end position="30"/>
    </location>
</feature>
<evidence type="ECO:0000256" key="13">
    <source>
        <dbReference type="ARBA" id="ARBA00048359"/>
    </source>
</evidence>
<dbReference type="FunFam" id="1.10.730.20:FF:000001">
    <property type="entry name" value="Isoleucine--tRNA ligase"/>
    <property type="match status" value="1"/>
</dbReference>
<keyword evidence="11 14" id="KW-0030">Aminoacyl-tRNA synthetase</keyword>
<dbReference type="FunFam" id="3.40.50.620:FF:000048">
    <property type="entry name" value="Isoleucine--tRNA ligase"/>
    <property type="match status" value="1"/>
</dbReference>